<keyword evidence="6 10" id="KW-0812">Transmembrane</keyword>
<feature type="transmembrane region" description="Helical" evidence="10">
    <location>
        <begin position="415"/>
        <end position="435"/>
    </location>
</feature>
<feature type="transmembrane region" description="Helical" evidence="10">
    <location>
        <begin position="235"/>
        <end position="257"/>
    </location>
</feature>
<evidence type="ECO:0000256" key="10">
    <source>
        <dbReference type="SAM" id="Phobius"/>
    </source>
</evidence>
<feature type="transmembrane region" description="Helical" evidence="10">
    <location>
        <begin position="94"/>
        <end position="114"/>
    </location>
</feature>
<dbReference type="InterPro" id="IPR051327">
    <property type="entry name" value="MATE_MepA_subfamily"/>
</dbReference>
<comment type="similarity">
    <text evidence="2">Belongs to the multi antimicrobial extrusion (MATE) (TC 2.A.66.1) family. MepA subfamily.</text>
</comment>
<evidence type="ECO:0000256" key="7">
    <source>
        <dbReference type="ARBA" id="ARBA00022989"/>
    </source>
</evidence>
<evidence type="ECO:0000313" key="12">
    <source>
        <dbReference type="Proteomes" id="UP000036873"/>
    </source>
</evidence>
<sequence>MKNDLFEKYSIPKAVFTLAIPTMLSMLVTIIYNMADTFFVGQTGDANQVAAVSLAMPIFLLLMAFGNIFGIGGGAFISRLLGERNLEEIKKTSAFSFYGCIALGLLSMVAFLLFMDPILAMAGASINTMGFAQGYLTIIAYGAIFICLQTSLAQIVRSIGAVNEAMIGMMIGTVINIVLDPIMILGMGLGVEGAAWATVIGNVFAVLYFIHYIVKKSDVLSISRHYLRFEGIIAKNIFAIGIPASVNNILMSISMMFMNKYASAYGDNVIAAFGVSSRVFTVVVMLALGLAMGIQPFIGYNYAQGNFTRMNSAIKFSSIVGIIMGVIIMAVSLAFPTQIVSFFINDPEVVEVGAYILTVQMLVAPILGIQFIITTVYQSLGKAIPSLILSVCRQGLAFIPLLIIGSTFFQLQGIIWTQPLADVFSVILAVGMYTVTYRKLKKTMTEPVAVALGKGII</sequence>
<feature type="transmembrane region" description="Helical" evidence="10">
    <location>
        <begin position="313"/>
        <end position="335"/>
    </location>
</feature>
<keyword evidence="7 10" id="KW-1133">Transmembrane helix</keyword>
<evidence type="ECO:0000256" key="5">
    <source>
        <dbReference type="ARBA" id="ARBA00022475"/>
    </source>
</evidence>
<accession>A0A0L6TYR3</accession>
<evidence type="ECO:0000256" key="4">
    <source>
        <dbReference type="ARBA" id="ARBA00022448"/>
    </source>
</evidence>
<feature type="transmembrane region" description="Helical" evidence="10">
    <location>
        <begin position="269"/>
        <end position="292"/>
    </location>
</feature>
<dbReference type="GO" id="GO:0046677">
    <property type="term" value="P:response to antibiotic"/>
    <property type="evidence" value="ECO:0007669"/>
    <property type="project" value="UniProtKB-KW"/>
</dbReference>
<keyword evidence="8 10" id="KW-0472">Membrane</keyword>
<evidence type="ECO:0000313" key="11">
    <source>
        <dbReference type="EMBL" id="KNZ41232.1"/>
    </source>
</evidence>
<dbReference type="CDD" id="cd13143">
    <property type="entry name" value="MATE_MepA_like"/>
    <property type="match status" value="1"/>
</dbReference>
<evidence type="ECO:0000256" key="9">
    <source>
        <dbReference type="ARBA" id="ARBA00023251"/>
    </source>
</evidence>
<feature type="transmembrane region" description="Helical" evidence="10">
    <location>
        <begin position="54"/>
        <end position="82"/>
    </location>
</feature>
<dbReference type="AlphaFoldDB" id="A0A0L6TYR3"/>
<evidence type="ECO:0000256" key="3">
    <source>
        <dbReference type="ARBA" id="ARBA00022106"/>
    </source>
</evidence>
<dbReference type="PIRSF" id="PIRSF006603">
    <property type="entry name" value="DinF"/>
    <property type="match status" value="1"/>
</dbReference>
<name>A0A0L6TYR3_9FIRM</name>
<dbReference type="GO" id="GO:0042910">
    <property type="term" value="F:xenobiotic transmembrane transporter activity"/>
    <property type="evidence" value="ECO:0007669"/>
    <property type="project" value="InterPro"/>
</dbReference>
<dbReference type="EMBL" id="LGYO01000033">
    <property type="protein sequence ID" value="KNZ41232.1"/>
    <property type="molecule type" value="Genomic_DNA"/>
</dbReference>
<keyword evidence="5" id="KW-1003">Cell membrane</keyword>
<dbReference type="PATRIC" id="fig|52689.4.peg.1965"/>
<feature type="transmembrane region" description="Helical" evidence="10">
    <location>
        <begin position="12"/>
        <end position="34"/>
    </location>
</feature>
<dbReference type="OrthoDB" id="9811110at2"/>
<comment type="caution">
    <text evidence="11">The sequence shown here is derived from an EMBL/GenBank/DDBJ whole genome shotgun (WGS) entry which is preliminary data.</text>
</comment>
<reference evidence="12" key="1">
    <citation type="submission" date="2015-07" db="EMBL/GenBank/DDBJ databases">
        <title>Draft genome sequence of Acetobacterium bakii DSM 8293, a potential psychrophilic chemical producer through syngas fermentation.</title>
        <authorList>
            <person name="Song Y."/>
            <person name="Hwang S."/>
            <person name="Cho B.-K."/>
        </authorList>
    </citation>
    <scope>NUCLEOTIDE SEQUENCE [LARGE SCALE GENOMIC DNA]</scope>
    <source>
        <strain evidence="12">DSM 8239</strain>
    </source>
</reference>
<evidence type="ECO:0000256" key="2">
    <source>
        <dbReference type="ARBA" id="ARBA00008417"/>
    </source>
</evidence>
<dbReference type="RefSeq" id="WP_050740833.1">
    <property type="nucleotide sequence ID" value="NZ_LGYO01000033.1"/>
</dbReference>
<keyword evidence="9" id="KW-0046">Antibiotic resistance</keyword>
<dbReference type="InterPro" id="IPR045070">
    <property type="entry name" value="MATE_MepA-like"/>
</dbReference>
<dbReference type="InterPro" id="IPR048279">
    <property type="entry name" value="MdtK-like"/>
</dbReference>
<keyword evidence="4" id="KW-0813">Transport</keyword>
<proteinExistence type="inferred from homology"/>
<dbReference type="PANTHER" id="PTHR43823:SF3">
    <property type="entry name" value="MULTIDRUG EXPORT PROTEIN MEPA"/>
    <property type="match status" value="1"/>
</dbReference>
<evidence type="ECO:0000256" key="8">
    <source>
        <dbReference type="ARBA" id="ARBA00023136"/>
    </source>
</evidence>
<organism evidence="11 12">
    <name type="scientific">Acetobacterium bakii</name>
    <dbReference type="NCBI Taxonomy" id="52689"/>
    <lineage>
        <taxon>Bacteria</taxon>
        <taxon>Bacillati</taxon>
        <taxon>Bacillota</taxon>
        <taxon>Clostridia</taxon>
        <taxon>Eubacteriales</taxon>
        <taxon>Eubacteriaceae</taxon>
        <taxon>Acetobacterium</taxon>
    </lineage>
</organism>
<evidence type="ECO:0000256" key="6">
    <source>
        <dbReference type="ARBA" id="ARBA00022692"/>
    </source>
</evidence>
<feature type="transmembrane region" description="Helical" evidence="10">
    <location>
        <begin position="165"/>
        <end position="187"/>
    </location>
</feature>
<protein>
    <recommendedName>
        <fullName evidence="3">Multidrug export protein MepA</fullName>
    </recommendedName>
</protein>
<feature type="transmembrane region" description="Helical" evidence="10">
    <location>
        <begin position="193"/>
        <end position="214"/>
    </location>
</feature>
<dbReference type="GO" id="GO:0015297">
    <property type="term" value="F:antiporter activity"/>
    <property type="evidence" value="ECO:0007669"/>
    <property type="project" value="InterPro"/>
</dbReference>
<gene>
    <name evidence="11" type="ORF">AKG39_13010</name>
</gene>
<dbReference type="PANTHER" id="PTHR43823">
    <property type="entry name" value="SPORULATION PROTEIN YKVU"/>
    <property type="match status" value="1"/>
</dbReference>
<keyword evidence="12" id="KW-1185">Reference proteome</keyword>
<dbReference type="GO" id="GO:0005886">
    <property type="term" value="C:plasma membrane"/>
    <property type="evidence" value="ECO:0007669"/>
    <property type="project" value="UniProtKB-SubCell"/>
</dbReference>
<dbReference type="Proteomes" id="UP000036873">
    <property type="component" value="Unassembled WGS sequence"/>
</dbReference>
<dbReference type="InterPro" id="IPR002528">
    <property type="entry name" value="MATE_fam"/>
</dbReference>
<dbReference type="NCBIfam" id="TIGR00797">
    <property type="entry name" value="matE"/>
    <property type="match status" value="1"/>
</dbReference>
<comment type="subcellular location">
    <subcellularLocation>
        <location evidence="1">Cell membrane</location>
        <topology evidence="1">Multi-pass membrane protein</topology>
    </subcellularLocation>
</comment>
<dbReference type="STRING" id="52689.AKG39_13010"/>
<dbReference type="Pfam" id="PF01554">
    <property type="entry name" value="MatE"/>
    <property type="match status" value="2"/>
</dbReference>
<feature type="transmembrane region" description="Helical" evidence="10">
    <location>
        <begin position="355"/>
        <end position="375"/>
    </location>
</feature>
<feature type="transmembrane region" description="Helical" evidence="10">
    <location>
        <begin position="134"/>
        <end position="153"/>
    </location>
</feature>
<feature type="transmembrane region" description="Helical" evidence="10">
    <location>
        <begin position="387"/>
        <end position="409"/>
    </location>
</feature>
<evidence type="ECO:0000256" key="1">
    <source>
        <dbReference type="ARBA" id="ARBA00004651"/>
    </source>
</evidence>